<evidence type="ECO:0000256" key="5">
    <source>
        <dbReference type="ARBA" id="ARBA00022777"/>
    </source>
</evidence>
<feature type="binding site" evidence="7">
    <location>
        <position position="52"/>
    </location>
    <ligand>
        <name>ATP</name>
        <dbReference type="ChEBI" id="CHEBI:30616"/>
    </ligand>
</feature>
<organism evidence="10">
    <name type="scientific">Vannella robusta</name>
    <dbReference type="NCBI Taxonomy" id="1487602"/>
    <lineage>
        <taxon>Eukaryota</taxon>
        <taxon>Amoebozoa</taxon>
        <taxon>Discosea</taxon>
        <taxon>Flabellinia</taxon>
        <taxon>Vannellidae</taxon>
        <taxon>Vannella</taxon>
    </lineage>
</organism>
<dbReference type="GO" id="GO:0005776">
    <property type="term" value="C:autophagosome"/>
    <property type="evidence" value="ECO:0007669"/>
    <property type="project" value="TreeGrafter"/>
</dbReference>
<dbReference type="GO" id="GO:0016020">
    <property type="term" value="C:membrane"/>
    <property type="evidence" value="ECO:0007669"/>
    <property type="project" value="TreeGrafter"/>
</dbReference>
<evidence type="ECO:0000256" key="4">
    <source>
        <dbReference type="ARBA" id="ARBA00022741"/>
    </source>
</evidence>
<evidence type="ECO:0000256" key="7">
    <source>
        <dbReference type="PROSITE-ProRule" id="PRU10141"/>
    </source>
</evidence>
<evidence type="ECO:0000256" key="1">
    <source>
        <dbReference type="ARBA" id="ARBA00012513"/>
    </source>
</evidence>
<dbReference type="AlphaFoldDB" id="A0A7S4I1L5"/>
<gene>
    <name evidence="10" type="ORF">VSP0166_LOCUS7161</name>
</gene>
<evidence type="ECO:0000256" key="6">
    <source>
        <dbReference type="ARBA" id="ARBA00022840"/>
    </source>
</evidence>
<evidence type="ECO:0000259" key="9">
    <source>
        <dbReference type="PROSITE" id="PS50011"/>
    </source>
</evidence>
<sequence>MTTIDPFCPPIRSGICTQLEGYETHGDVIGKGSSAFVFAGTCLATGEPVAIKEIDFDRIGCSERMRQQFESEIIIMQQLAELKHENILALRKAFTAQCPHGRCYQYLILDFCNGEDLKAYLKTKRNRLEEEEAKLLMLQFARGLKYMRFHNINHRDLKPQNLLIHRTDERTVLKIGDFGSSRVLKTEDLSETFLGSRLYMAPEVLNREPYSIKADLWSVGVLLYEILCGEPPFNTNKIDELHWMLKTATVKFPRKVNLSPHCRDLVLRLLKKNPHQRISWEEFFAHPWFGAPVELPEELKQPLDAEFVNDLNGCLIIAQLADELASEYGRNGKTLTLYMKFLTEMKKLCESRDLNYPTRRICKQHFSMYLAKANQMAETTEPEGIPEQLIYSAFMQACMRGNGEEVNKRYDAALEHYNVAQSYINRLVMDAQSGIDKWKLENSLELLQLRIAITSSMSK</sequence>
<dbReference type="InterPro" id="IPR017441">
    <property type="entry name" value="Protein_kinase_ATP_BS"/>
</dbReference>
<dbReference type="FunFam" id="1.10.510.10:FF:000571">
    <property type="entry name" value="Maternal embryonic leucine zipper kinase"/>
    <property type="match status" value="1"/>
</dbReference>
<keyword evidence="4 7" id="KW-0547">Nucleotide-binding</keyword>
<evidence type="ECO:0000256" key="2">
    <source>
        <dbReference type="ARBA" id="ARBA00022527"/>
    </source>
</evidence>
<keyword evidence="6 7" id="KW-0067">ATP-binding</keyword>
<dbReference type="GO" id="GO:0004674">
    <property type="term" value="F:protein serine/threonine kinase activity"/>
    <property type="evidence" value="ECO:0007669"/>
    <property type="project" value="UniProtKB-KW"/>
</dbReference>
<dbReference type="GO" id="GO:0005829">
    <property type="term" value="C:cytosol"/>
    <property type="evidence" value="ECO:0007669"/>
    <property type="project" value="TreeGrafter"/>
</dbReference>
<proteinExistence type="inferred from homology"/>
<evidence type="ECO:0000256" key="3">
    <source>
        <dbReference type="ARBA" id="ARBA00022679"/>
    </source>
</evidence>
<dbReference type="PANTHER" id="PTHR24348">
    <property type="entry name" value="SERINE/THREONINE-PROTEIN KINASE UNC-51-RELATED"/>
    <property type="match status" value="1"/>
</dbReference>
<dbReference type="GO" id="GO:0010506">
    <property type="term" value="P:regulation of autophagy"/>
    <property type="evidence" value="ECO:0007669"/>
    <property type="project" value="InterPro"/>
</dbReference>
<dbReference type="PROSITE" id="PS50011">
    <property type="entry name" value="PROTEIN_KINASE_DOM"/>
    <property type="match status" value="1"/>
</dbReference>
<dbReference type="SUPFAM" id="SSF56112">
    <property type="entry name" value="Protein kinase-like (PK-like)"/>
    <property type="match status" value="1"/>
</dbReference>
<keyword evidence="5" id="KW-0418">Kinase</keyword>
<comment type="similarity">
    <text evidence="8">Belongs to the protein kinase superfamily.</text>
</comment>
<feature type="domain" description="Protein kinase" evidence="9">
    <location>
        <begin position="23"/>
        <end position="289"/>
    </location>
</feature>
<dbReference type="PANTHER" id="PTHR24348:SF22">
    <property type="entry name" value="NON-SPECIFIC SERINE_THREONINE PROTEIN KINASE"/>
    <property type="match status" value="1"/>
</dbReference>
<protein>
    <recommendedName>
        <fullName evidence="1">non-specific serine/threonine protein kinase</fullName>
        <ecNumber evidence="1">2.7.11.1</ecNumber>
    </recommendedName>
</protein>
<keyword evidence="3" id="KW-0808">Transferase</keyword>
<dbReference type="InterPro" id="IPR000719">
    <property type="entry name" value="Prot_kinase_dom"/>
</dbReference>
<accession>A0A7S4I1L5</accession>
<dbReference type="InterPro" id="IPR008271">
    <property type="entry name" value="Ser/Thr_kinase_AS"/>
</dbReference>
<reference evidence="10" key="1">
    <citation type="submission" date="2021-01" db="EMBL/GenBank/DDBJ databases">
        <authorList>
            <person name="Corre E."/>
            <person name="Pelletier E."/>
            <person name="Niang G."/>
            <person name="Scheremetjew M."/>
            <person name="Finn R."/>
            <person name="Kale V."/>
            <person name="Holt S."/>
            <person name="Cochrane G."/>
            <person name="Meng A."/>
            <person name="Brown T."/>
            <person name="Cohen L."/>
        </authorList>
    </citation>
    <scope>NUCLEOTIDE SEQUENCE</scope>
    <source>
        <strain evidence="10">DIVA3 518/3/11/1/6</strain>
    </source>
</reference>
<evidence type="ECO:0000313" key="10">
    <source>
        <dbReference type="EMBL" id="CAE2215900.1"/>
    </source>
</evidence>
<dbReference type="PROSITE" id="PS00108">
    <property type="entry name" value="PROTEIN_KINASE_ST"/>
    <property type="match status" value="1"/>
</dbReference>
<keyword evidence="2 8" id="KW-0723">Serine/threonine-protein kinase</keyword>
<dbReference type="InterPro" id="IPR045269">
    <property type="entry name" value="Atg1-like"/>
</dbReference>
<dbReference type="Pfam" id="PF00069">
    <property type="entry name" value="Pkinase"/>
    <property type="match status" value="1"/>
</dbReference>
<dbReference type="EMBL" id="HBKP01010175">
    <property type="protein sequence ID" value="CAE2215900.1"/>
    <property type="molecule type" value="Transcribed_RNA"/>
</dbReference>
<dbReference type="GO" id="GO:0000407">
    <property type="term" value="C:phagophore assembly site"/>
    <property type="evidence" value="ECO:0007669"/>
    <property type="project" value="TreeGrafter"/>
</dbReference>
<evidence type="ECO:0000256" key="8">
    <source>
        <dbReference type="RuleBase" id="RU000304"/>
    </source>
</evidence>
<dbReference type="GO" id="GO:0005524">
    <property type="term" value="F:ATP binding"/>
    <property type="evidence" value="ECO:0007669"/>
    <property type="project" value="UniProtKB-UniRule"/>
</dbReference>
<dbReference type="SMART" id="SM00220">
    <property type="entry name" value="S_TKc"/>
    <property type="match status" value="1"/>
</dbReference>
<dbReference type="EC" id="2.7.11.1" evidence="1"/>
<dbReference type="GO" id="GO:0000045">
    <property type="term" value="P:autophagosome assembly"/>
    <property type="evidence" value="ECO:0007669"/>
    <property type="project" value="TreeGrafter"/>
</dbReference>
<dbReference type="InterPro" id="IPR011009">
    <property type="entry name" value="Kinase-like_dom_sf"/>
</dbReference>
<name>A0A7S4I1L5_9EUKA</name>
<dbReference type="PROSITE" id="PS00107">
    <property type="entry name" value="PROTEIN_KINASE_ATP"/>
    <property type="match status" value="1"/>
</dbReference>
<dbReference type="Gene3D" id="1.10.510.10">
    <property type="entry name" value="Transferase(Phosphotransferase) domain 1"/>
    <property type="match status" value="1"/>
</dbReference>